<evidence type="ECO:0000313" key="3">
    <source>
        <dbReference type="Proteomes" id="UP001196565"/>
    </source>
</evidence>
<dbReference type="Gene3D" id="3.40.190.150">
    <property type="entry name" value="Bordetella uptake gene, domain 1"/>
    <property type="match status" value="1"/>
</dbReference>
<dbReference type="CDD" id="cd13578">
    <property type="entry name" value="PBP2_Bug27"/>
    <property type="match status" value="1"/>
</dbReference>
<dbReference type="Gene3D" id="3.40.190.10">
    <property type="entry name" value="Periplasmic binding protein-like II"/>
    <property type="match status" value="1"/>
</dbReference>
<comment type="caution">
    <text evidence="2">The sequence shown here is derived from an EMBL/GenBank/DDBJ whole genome shotgun (WGS) entry which is preliminary data.</text>
</comment>
<accession>A0ABS7AJN9</accession>
<evidence type="ECO:0000256" key="1">
    <source>
        <dbReference type="ARBA" id="ARBA00006987"/>
    </source>
</evidence>
<dbReference type="PANTHER" id="PTHR42928:SF5">
    <property type="entry name" value="BLR1237 PROTEIN"/>
    <property type="match status" value="1"/>
</dbReference>
<organism evidence="2 3">
    <name type="scientific">Roseomonas alba</name>
    <dbReference type="NCBI Taxonomy" id="2846776"/>
    <lineage>
        <taxon>Bacteria</taxon>
        <taxon>Pseudomonadati</taxon>
        <taxon>Pseudomonadota</taxon>
        <taxon>Alphaproteobacteria</taxon>
        <taxon>Acetobacterales</taxon>
        <taxon>Roseomonadaceae</taxon>
        <taxon>Roseomonas</taxon>
    </lineage>
</organism>
<dbReference type="Proteomes" id="UP001196565">
    <property type="component" value="Unassembled WGS sequence"/>
</dbReference>
<dbReference type="InterPro" id="IPR042100">
    <property type="entry name" value="Bug_dom1"/>
</dbReference>
<protein>
    <submittedName>
        <fullName evidence="2">Tripartite tricarboxylate transporter substrate binding protein</fullName>
    </submittedName>
</protein>
<name>A0ABS7AJN9_9PROT</name>
<dbReference type="SUPFAM" id="SSF53850">
    <property type="entry name" value="Periplasmic binding protein-like II"/>
    <property type="match status" value="1"/>
</dbReference>
<dbReference type="PANTHER" id="PTHR42928">
    <property type="entry name" value="TRICARBOXYLATE-BINDING PROTEIN"/>
    <property type="match status" value="1"/>
</dbReference>
<sequence length="339" mass="35349">MNGSTPPGPTMPPAVCGKGRIARRWLAGLGLGLFAAPAVAQEAWPSKPIRLVIPFAPGGPIDTVGRLIGERLRERLGQPFIIDNRAGAGGSIGLRATVQSPPDGYTLVLTSSSLAILPAIYANLGFDPRVDLAPVSLVAEIATTIVVRADHRFATLQDLLTEARAKPGTITYGTSGIGSSNHLSGAMLASVAGIELTHVPYRGAAQATNALYAGDIDVVFASTVETLGQAREGRARILAVTTARRIPALPDVPAAVEIIPGYIAPNWFAMAAPKGLPEPILARLSTELGSLRSDADFRARFATLGAEPLMSAPDILAGRLAEDVPIWQRVAAQAGIRAE</sequence>
<reference evidence="2 3" key="1">
    <citation type="submission" date="2021-07" db="EMBL/GenBank/DDBJ databases">
        <authorList>
            <person name="So Y."/>
        </authorList>
    </citation>
    <scope>NUCLEOTIDE SEQUENCE [LARGE SCALE GENOMIC DNA]</scope>
    <source>
        <strain evidence="2 3">HJA6</strain>
    </source>
</reference>
<gene>
    <name evidence="2" type="ORF">KPL78_27210</name>
</gene>
<dbReference type="PIRSF" id="PIRSF017082">
    <property type="entry name" value="YflP"/>
    <property type="match status" value="1"/>
</dbReference>
<evidence type="ECO:0000313" key="2">
    <source>
        <dbReference type="EMBL" id="MBW6401570.1"/>
    </source>
</evidence>
<dbReference type="RefSeq" id="WP_219766336.1">
    <property type="nucleotide sequence ID" value="NZ_JAHYBZ010000012.1"/>
</dbReference>
<dbReference type="EMBL" id="JAHYBZ010000012">
    <property type="protein sequence ID" value="MBW6401570.1"/>
    <property type="molecule type" value="Genomic_DNA"/>
</dbReference>
<proteinExistence type="inferred from homology"/>
<keyword evidence="3" id="KW-1185">Reference proteome</keyword>
<comment type="similarity">
    <text evidence="1">Belongs to the UPF0065 (bug) family.</text>
</comment>
<dbReference type="Pfam" id="PF03401">
    <property type="entry name" value="TctC"/>
    <property type="match status" value="1"/>
</dbReference>
<dbReference type="InterPro" id="IPR005064">
    <property type="entry name" value="BUG"/>
</dbReference>